<sequence>MDPPISIHQYQHDDVFFDALFLSPAEDPPEPSDSVSALSDPPPEPKPHSPETSIRRRPVRRDFLGNEWSDSSISIYSIDEDDNSGEKPASGEAQIMNASPEEKTEESTITTASNHDAPGDSADSAPRLGYSSPSFLELASGFVIKPLGIQIKLFFMFVTFPLSFMFHLCMFFVDPLGTTRKGKRFLIGILCRVCGFVFRCIRPYVKRWLKENESIWSVAFRCGWGLLWSIYVCCVLFGLLVSSFVFSAFLMKNLVEKPIQMREGLNFDYTKHSPVAYVPIMSCAGFVDGKGYESNFDVGKWMSERVIPSKHKVQLTVSLRVPESGYNRNLGLFQTRVDFLSSNGQTMASSSQPCMLRFRSEPIRLITTFLNIGPLVTGYTSETQTLNVKIRGFVEGDIPTSCLKVTLEQRAEYHTGAGIPEIYDASMILESELPFFKRIIWLWKMSIFVWITMMVFFVELVFSLVCCRSILIPKTRRRLASARLPATSFNSLQAQS</sequence>
<keyword evidence="4 8" id="KW-1133">Transmembrane helix</keyword>
<dbReference type="EMBL" id="JAYKXN010000003">
    <property type="protein sequence ID" value="KAK7303000.1"/>
    <property type="molecule type" value="Genomic_DNA"/>
</dbReference>
<accession>A0AAN9JPE6</accession>
<dbReference type="Pfam" id="PF06775">
    <property type="entry name" value="Seipin"/>
    <property type="match status" value="1"/>
</dbReference>
<dbReference type="GO" id="GO:0006629">
    <property type="term" value="P:lipid metabolic process"/>
    <property type="evidence" value="ECO:0007669"/>
    <property type="project" value="UniProtKB-KW"/>
</dbReference>
<dbReference type="PANTHER" id="PTHR21212">
    <property type="entry name" value="BERNARDINELLI-SEIP CONGENITAL LIPODYSTROPHY 2 HOMOLOG BSCL2 PROTEIN"/>
    <property type="match status" value="1"/>
</dbReference>
<evidence type="ECO:0000256" key="6">
    <source>
        <dbReference type="ARBA" id="ARBA00023136"/>
    </source>
</evidence>
<keyword evidence="3" id="KW-0256">Endoplasmic reticulum</keyword>
<comment type="subcellular location">
    <subcellularLocation>
        <location evidence="1">Endoplasmic reticulum membrane</location>
        <topology evidence="1">Multi-pass membrane protein</topology>
    </subcellularLocation>
</comment>
<dbReference type="Proteomes" id="UP001359559">
    <property type="component" value="Unassembled WGS sequence"/>
</dbReference>
<proteinExistence type="predicted"/>
<feature type="transmembrane region" description="Helical" evidence="8">
    <location>
        <begin position="225"/>
        <end position="251"/>
    </location>
</feature>
<evidence type="ECO:0000256" key="3">
    <source>
        <dbReference type="ARBA" id="ARBA00022824"/>
    </source>
</evidence>
<dbReference type="GO" id="GO:0140042">
    <property type="term" value="P:lipid droplet formation"/>
    <property type="evidence" value="ECO:0007669"/>
    <property type="project" value="UniProtKB-ARBA"/>
</dbReference>
<keyword evidence="10" id="KW-1185">Reference proteome</keyword>
<gene>
    <name evidence="9" type="ORF">RJT34_13899</name>
</gene>
<evidence type="ECO:0008006" key="11">
    <source>
        <dbReference type="Google" id="ProtNLM"/>
    </source>
</evidence>
<dbReference type="PANTHER" id="PTHR21212:SF0">
    <property type="entry name" value="SEIPIN"/>
    <property type="match status" value="1"/>
</dbReference>
<feature type="transmembrane region" description="Helical" evidence="8">
    <location>
        <begin position="447"/>
        <end position="471"/>
    </location>
</feature>
<dbReference type="CDD" id="cd23995">
    <property type="entry name" value="Seipin_BSCL2_like"/>
    <property type="match status" value="1"/>
</dbReference>
<reference evidence="9 10" key="1">
    <citation type="submission" date="2024-01" db="EMBL/GenBank/DDBJ databases">
        <title>The genomes of 5 underutilized Papilionoideae crops provide insights into root nodulation and disease resistance.</title>
        <authorList>
            <person name="Yuan L."/>
        </authorList>
    </citation>
    <scope>NUCLEOTIDE SEQUENCE [LARGE SCALE GENOMIC DNA]</scope>
    <source>
        <strain evidence="9">LY-2023</strain>
        <tissue evidence="9">Leaf</tissue>
    </source>
</reference>
<evidence type="ECO:0000256" key="7">
    <source>
        <dbReference type="SAM" id="MobiDB-lite"/>
    </source>
</evidence>
<dbReference type="AlphaFoldDB" id="A0AAN9JPE6"/>
<keyword evidence="6 8" id="KW-0472">Membrane</keyword>
<evidence type="ECO:0000256" key="4">
    <source>
        <dbReference type="ARBA" id="ARBA00022989"/>
    </source>
</evidence>
<dbReference type="InterPro" id="IPR009617">
    <property type="entry name" value="Seipin"/>
</dbReference>
<dbReference type="GO" id="GO:0005789">
    <property type="term" value="C:endoplasmic reticulum membrane"/>
    <property type="evidence" value="ECO:0007669"/>
    <property type="project" value="UniProtKB-SubCell"/>
</dbReference>
<feature type="transmembrane region" description="Helical" evidence="8">
    <location>
        <begin position="153"/>
        <end position="173"/>
    </location>
</feature>
<feature type="region of interest" description="Disordered" evidence="7">
    <location>
        <begin position="77"/>
        <end position="124"/>
    </location>
</feature>
<feature type="region of interest" description="Disordered" evidence="7">
    <location>
        <begin position="21"/>
        <end position="62"/>
    </location>
</feature>
<keyword evidence="5" id="KW-0443">Lipid metabolism</keyword>
<keyword evidence="2 8" id="KW-0812">Transmembrane</keyword>
<evidence type="ECO:0000256" key="2">
    <source>
        <dbReference type="ARBA" id="ARBA00022692"/>
    </source>
</evidence>
<name>A0AAN9JPE6_CLITE</name>
<evidence type="ECO:0000256" key="8">
    <source>
        <dbReference type="SAM" id="Phobius"/>
    </source>
</evidence>
<evidence type="ECO:0000256" key="5">
    <source>
        <dbReference type="ARBA" id="ARBA00023098"/>
    </source>
</evidence>
<evidence type="ECO:0000256" key="1">
    <source>
        <dbReference type="ARBA" id="ARBA00004477"/>
    </source>
</evidence>
<comment type="caution">
    <text evidence="9">The sequence shown here is derived from an EMBL/GenBank/DDBJ whole genome shotgun (WGS) entry which is preliminary data.</text>
</comment>
<evidence type="ECO:0000313" key="10">
    <source>
        <dbReference type="Proteomes" id="UP001359559"/>
    </source>
</evidence>
<evidence type="ECO:0000313" key="9">
    <source>
        <dbReference type="EMBL" id="KAK7303000.1"/>
    </source>
</evidence>
<protein>
    <recommendedName>
        <fullName evidence="11">Seipin</fullName>
    </recommendedName>
</protein>
<organism evidence="9 10">
    <name type="scientific">Clitoria ternatea</name>
    <name type="common">Butterfly pea</name>
    <dbReference type="NCBI Taxonomy" id="43366"/>
    <lineage>
        <taxon>Eukaryota</taxon>
        <taxon>Viridiplantae</taxon>
        <taxon>Streptophyta</taxon>
        <taxon>Embryophyta</taxon>
        <taxon>Tracheophyta</taxon>
        <taxon>Spermatophyta</taxon>
        <taxon>Magnoliopsida</taxon>
        <taxon>eudicotyledons</taxon>
        <taxon>Gunneridae</taxon>
        <taxon>Pentapetalae</taxon>
        <taxon>rosids</taxon>
        <taxon>fabids</taxon>
        <taxon>Fabales</taxon>
        <taxon>Fabaceae</taxon>
        <taxon>Papilionoideae</taxon>
        <taxon>50 kb inversion clade</taxon>
        <taxon>NPAAA clade</taxon>
        <taxon>indigoferoid/millettioid clade</taxon>
        <taxon>Phaseoleae</taxon>
        <taxon>Clitoria</taxon>
    </lineage>
</organism>